<name>A0ACB9YF41_PLABR</name>
<reference evidence="1" key="1">
    <citation type="submission" date="2022-06" db="EMBL/GenBank/DDBJ databases">
        <title>The First Complete Genome of the Simian Malaria Parasite Plasmodium brasilianum.</title>
        <authorList>
            <person name="Bajic M."/>
            <person name="Ravishankar S."/>
        </authorList>
    </citation>
    <scope>NUCLEOTIDE SEQUENCE</scope>
    <source>
        <strain evidence="1">Bolivian I</strain>
    </source>
</reference>
<dbReference type="Proteomes" id="UP001056978">
    <property type="component" value="Chromosome 1"/>
</dbReference>
<proteinExistence type="predicted"/>
<protein>
    <submittedName>
        <fullName evidence="1">Uncharacterized protein</fullName>
    </submittedName>
</protein>
<sequence>MRQTNKCFSFIKVFSFTLLIWICHNNYEPTNSGISCNKKLNLNNTSTLRTRRLLMGEKYEIHPQKNFHLYQKIQGNLQDQYNSLKFKDNFENSDDSLFSDDYLEREYGELKEPFGTKIYNSKKKNSLSKHLKKLDATYERVIERLLGIDYEESNKFSCKSKENFIVTLLKAFAPILLTFFLLLMCISYNWNSGFFISFLLWIFSLIYICVKVKKKI</sequence>
<evidence type="ECO:0000313" key="2">
    <source>
        <dbReference type="Proteomes" id="UP001056978"/>
    </source>
</evidence>
<gene>
    <name evidence="1" type="ORF">MKS88_000399</name>
</gene>
<evidence type="ECO:0000313" key="1">
    <source>
        <dbReference type="EMBL" id="KAI4841164.1"/>
    </source>
</evidence>
<accession>A0ACB9YF41</accession>
<comment type="caution">
    <text evidence="1">The sequence shown here is derived from an EMBL/GenBank/DDBJ whole genome shotgun (WGS) entry which is preliminary data.</text>
</comment>
<dbReference type="EMBL" id="CM043769">
    <property type="protein sequence ID" value="KAI4841164.1"/>
    <property type="molecule type" value="Genomic_DNA"/>
</dbReference>
<organism evidence="1 2">
    <name type="scientific">Plasmodium brasilianum</name>
    <dbReference type="NCBI Taxonomy" id="5824"/>
    <lineage>
        <taxon>Eukaryota</taxon>
        <taxon>Sar</taxon>
        <taxon>Alveolata</taxon>
        <taxon>Apicomplexa</taxon>
        <taxon>Aconoidasida</taxon>
        <taxon>Haemosporida</taxon>
        <taxon>Plasmodiidae</taxon>
        <taxon>Plasmodium</taxon>
        <taxon>Plasmodium (Plasmodium)</taxon>
    </lineage>
</organism>
<keyword evidence="2" id="KW-1185">Reference proteome</keyword>